<dbReference type="STRING" id="1246581.A0A2H9TKS8"/>
<organism evidence="1 2">
    <name type="scientific">Paramicrosporidium saccamoebae</name>
    <dbReference type="NCBI Taxonomy" id="1246581"/>
    <lineage>
        <taxon>Eukaryota</taxon>
        <taxon>Fungi</taxon>
        <taxon>Fungi incertae sedis</taxon>
        <taxon>Cryptomycota</taxon>
        <taxon>Cryptomycota incertae sedis</taxon>
        <taxon>Paramicrosporidium</taxon>
    </lineage>
</organism>
<dbReference type="PANTHER" id="PTHR15239">
    <property type="entry name" value="NUCLEAR EXPORT MEDIATOR FACTOR NEMF"/>
    <property type="match status" value="1"/>
</dbReference>
<protein>
    <submittedName>
        <fullName evidence="1">Nuclear export mediator factor NEMF</fullName>
    </submittedName>
</protein>
<sequence>MEEKAKSRFSSLDVRAATVELKPSLVGAHLQNIYDMNSRTYLLKFTKKDAKVLLLIESGVRIHSTRFDRENPNVLPSAFAGKLRKHLRERRLTKFEQLGFDRVVHFEFGHDTRPEQTFHLFLELYAMVHAMCFVSYF</sequence>
<dbReference type="OrthoDB" id="207084at2759"/>
<keyword evidence="2" id="KW-1185">Reference proteome</keyword>
<accession>A0A2H9TKS8</accession>
<dbReference type="EMBL" id="MTSL01000126">
    <property type="protein sequence ID" value="PJF18363.1"/>
    <property type="molecule type" value="Genomic_DNA"/>
</dbReference>
<dbReference type="AlphaFoldDB" id="A0A2H9TKS8"/>
<comment type="caution">
    <text evidence="1">The sequence shown here is derived from an EMBL/GenBank/DDBJ whole genome shotgun (WGS) entry which is preliminary data.</text>
</comment>
<dbReference type="GO" id="GO:1990116">
    <property type="term" value="P:ribosome-associated ubiquitin-dependent protein catabolic process"/>
    <property type="evidence" value="ECO:0007669"/>
    <property type="project" value="TreeGrafter"/>
</dbReference>
<dbReference type="GO" id="GO:1990112">
    <property type="term" value="C:RQC complex"/>
    <property type="evidence" value="ECO:0007669"/>
    <property type="project" value="TreeGrafter"/>
</dbReference>
<gene>
    <name evidence="1" type="ORF">PSACC_01817</name>
</gene>
<proteinExistence type="predicted"/>
<name>A0A2H9TKS8_9FUNG</name>
<dbReference type="Pfam" id="PF05833">
    <property type="entry name" value="NFACT_N"/>
    <property type="match status" value="1"/>
</dbReference>
<evidence type="ECO:0000313" key="2">
    <source>
        <dbReference type="Proteomes" id="UP000240830"/>
    </source>
</evidence>
<dbReference type="GO" id="GO:0000049">
    <property type="term" value="F:tRNA binding"/>
    <property type="evidence" value="ECO:0007669"/>
    <property type="project" value="TreeGrafter"/>
</dbReference>
<dbReference type="GO" id="GO:0072344">
    <property type="term" value="P:rescue of stalled ribosome"/>
    <property type="evidence" value="ECO:0007669"/>
    <property type="project" value="TreeGrafter"/>
</dbReference>
<dbReference type="PANTHER" id="PTHR15239:SF6">
    <property type="entry name" value="RIBOSOME QUALITY CONTROL COMPLEX SUBUNIT NEMF"/>
    <property type="match status" value="1"/>
</dbReference>
<dbReference type="Gene3D" id="2.30.310.10">
    <property type="entry name" value="ibrinogen binding protein from staphylococcus aureus domain"/>
    <property type="match status" value="1"/>
</dbReference>
<dbReference type="GO" id="GO:0043023">
    <property type="term" value="F:ribosomal large subunit binding"/>
    <property type="evidence" value="ECO:0007669"/>
    <property type="project" value="TreeGrafter"/>
</dbReference>
<dbReference type="InterPro" id="IPR051608">
    <property type="entry name" value="RQC_Subunit_NEMF"/>
</dbReference>
<reference evidence="1" key="1">
    <citation type="submission" date="2016-10" db="EMBL/GenBank/DDBJ databases">
        <title>The genome of Paramicrosporidium saccamoebae is the missing link in understanding Cryptomycota and Microsporidia evolution.</title>
        <authorList>
            <person name="Quandt C.A."/>
            <person name="Beaudet D."/>
            <person name="Corsaro D."/>
            <person name="Michel R."/>
            <person name="Corradi N."/>
            <person name="James T."/>
        </authorList>
    </citation>
    <scope>NUCLEOTIDE SEQUENCE [LARGE SCALE GENOMIC DNA]</scope>
    <source>
        <strain evidence="1">KSL3</strain>
    </source>
</reference>
<evidence type="ECO:0000313" key="1">
    <source>
        <dbReference type="EMBL" id="PJF18363.1"/>
    </source>
</evidence>
<dbReference type="Proteomes" id="UP000240830">
    <property type="component" value="Unassembled WGS sequence"/>
</dbReference>